<accession>A0A9P6FAH5</accession>
<dbReference type="InterPro" id="IPR036812">
    <property type="entry name" value="NAD(P)_OxRdtase_dom_sf"/>
</dbReference>
<feature type="domain" description="NADP-dependent oxidoreductase" evidence="2">
    <location>
        <begin position="38"/>
        <end position="315"/>
    </location>
</feature>
<organism evidence="3 4">
    <name type="scientific">Mortierella hygrophila</name>
    <dbReference type="NCBI Taxonomy" id="979708"/>
    <lineage>
        <taxon>Eukaryota</taxon>
        <taxon>Fungi</taxon>
        <taxon>Fungi incertae sedis</taxon>
        <taxon>Mucoromycota</taxon>
        <taxon>Mortierellomycotina</taxon>
        <taxon>Mortierellomycetes</taxon>
        <taxon>Mortierellales</taxon>
        <taxon>Mortierellaceae</taxon>
        <taxon>Mortierella</taxon>
    </lineage>
</organism>
<dbReference type="PANTHER" id="PTHR42686:SF1">
    <property type="entry name" value="GH17980P-RELATED"/>
    <property type="match status" value="1"/>
</dbReference>
<dbReference type="InterPro" id="IPR020471">
    <property type="entry name" value="AKR"/>
</dbReference>
<dbReference type="PRINTS" id="PR00069">
    <property type="entry name" value="ALDKETRDTASE"/>
</dbReference>
<comment type="caution">
    <text evidence="3">The sequence shown here is derived from an EMBL/GenBank/DDBJ whole genome shotgun (WGS) entry which is preliminary data.</text>
</comment>
<dbReference type="Gene3D" id="3.20.20.100">
    <property type="entry name" value="NADP-dependent oxidoreductase domain"/>
    <property type="match status" value="1"/>
</dbReference>
<dbReference type="PANTHER" id="PTHR42686">
    <property type="entry name" value="GH17980P-RELATED"/>
    <property type="match status" value="1"/>
</dbReference>
<dbReference type="GO" id="GO:0070485">
    <property type="term" value="P:dehydro-D-arabinono-1,4-lactone biosynthetic process"/>
    <property type="evidence" value="ECO:0007669"/>
    <property type="project" value="TreeGrafter"/>
</dbReference>
<reference evidence="3" key="1">
    <citation type="journal article" date="2020" name="Fungal Divers.">
        <title>Resolving the Mortierellaceae phylogeny through synthesis of multi-gene phylogenetics and phylogenomics.</title>
        <authorList>
            <person name="Vandepol N."/>
            <person name="Liber J."/>
            <person name="Desiro A."/>
            <person name="Na H."/>
            <person name="Kennedy M."/>
            <person name="Barry K."/>
            <person name="Grigoriev I.V."/>
            <person name="Miller A.N."/>
            <person name="O'Donnell K."/>
            <person name="Stajich J.E."/>
            <person name="Bonito G."/>
        </authorList>
    </citation>
    <scope>NUCLEOTIDE SEQUENCE</scope>
    <source>
        <strain evidence="3">NRRL 2591</strain>
    </source>
</reference>
<dbReference type="GO" id="GO:0045290">
    <property type="term" value="F:D-arabinose 1-dehydrogenase [NAD(P)+] activity"/>
    <property type="evidence" value="ECO:0007669"/>
    <property type="project" value="TreeGrafter"/>
</dbReference>
<keyword evidence="4" id="KW-1185">Reference proteome</keyword>
<evidence type="ECO:0000259" key="2">
    <source>
        <dbReference type="Pfam" id="PF00248"/>
    </source>
</evidence>
<protein>
    <recommendedName>
        <fullName evidence="2">NADP-dependent oxidoreductase domain-containing protein</fullName>
    </recommendedName>
</protein>
<dbReference type="Proteomes" id="UP000723463">
    <property type="component" value="Unassembled WGS sequence"/>
</dbReference>
<name>A0A9P6FAH5_9FUNG</name>
<gene>
    <name evidence="3" type="ORF">EC957_010671</name>
</gene>
<feature type="region of interest" description="Disordered" evidence="1">
    <location>
        <begin position="1"/>
        <end position="31"/>
    </location>
</feature>
<evidence type="ECO:0000256" key="1">
    <source>
        <dbReference type="SAM" id="MobiDB-lite"/>
    </source>
</evidence>
<sequence>MPTPVPQIPLQAGTSSSTPTPSPRPSAVPQDRLGASSIIYGTSCFAQLYNPIKAHWPAEACRRAIDLGINTFDTSPYYGNSEHVLGKALASIASTHPRETYYLSTKVGRYGPKKVEFDYSKERVRESVEESMRRMHTDYLDIVYAHDVEFVSMDRAVEAVGELFRLKAEGKIKYVGISGYPLPYLLALIPVLHERLNQKLDILLTYCHYNLHNTLLQDYVVHFRDLGIQTIWNASPLSMGLLRSHTACPDWHPAPQRLQAAVQDCISIVDKHSQGKDLAEVAIKFAMRWQGCEGLVLGMSNAEEVEQNVAWWEQVMASQGKRDEEQEKVEDSVKRRLEEFAKMEWASPPIDDC</sequence>
<evidence type="ECO:0000313" key="4">
    <source>
        <dbReference type="Proteomes" id="UP000723463"/>
    </source>
</evidence>
<dbReference type="GO" id="GO:0005829">
    <property type="term" value="C:cytosol"/>
    <property type="evidence" value="ECO:0007669"/>
    <property type="project" value="TreeGrafter"/>
</dbReference>
<dbReference type="AlphaFoldDB" id="A0A9P6FAH5"/>
<proteinExistence type="predicted"/>
<evidence type="ECO:0000313" key="3">
    <source>
        <dbReference type="EMBL" id="KAF9545586.1"/>
    </source>
</evidence>
<dbReference type="Pfam" id="PF00248">
    <property type="entry name" value="Aldo_ket_red"/>
    <property type="match status" value="1"/>
</dbReference>
<dbReference type="InterPro" id="IPR023210">
    <property type="entry name" value="NADP_OxRdtase_dom"/>
</dbReference>
<dbReference type="EMBL" id="JAAAXW010000069">
    <property type="protein sequence ID" value="KAF9545586.1"/>
    <property type="molecule type" value="Genomic_DNA"/>
</dbReference>
<dbReference type="SUPFAM" id="SSF51430">
    <property type="entry name" value="NAD(P)-linked oxidoreductase"/>
    <property type="match status" value="1"/>
</dbReference>